<accession>A0A6J5SKH7</accession>
<name>A0A6J5SKH7_9CAUD</name>
<organism evidence="2">
    <name type="scientific">uncultured Caudovirales phage</name>
    <dbReference type="NCBI Taxonomy" id="2100421"/>
    <lineage>
        <taxon>Viruses</taxon>
        <taxon>Duplodnaviria</taxon>
        <taxon>Heunggongvirae</taxon>
        <taxon>Uroviricota</taxon>
        <taxon>Caudoviricetes</taxon>
        <taxon>Peduoviridae</taxon>
        <taxon>Maltschvirus</taxon>
        <taxon>Maltschvirus maltsch</taxon>
    </lineage>
</organism>
<gene>
    <name evidence="1" type="ORF">UFOVP1103_6</name>
    <name evidence="2" type="ORF">UFOVP1464_32</name>
    <name evidence="3" type="ORF">UFOVP1553_30</name>
</gene>
<evidence type="ECO:0000313" key="3">
    <source>
        <dbReference type="EMBL" id="CAB5229363.1"/>
    </source>
</evidence>
<dbReference type="EMBL" id="LR797046">
    <property type="protein sequence ID" value="CAB4183469.1"/>
    <property type="molecule type" value="Genomic_DNA"/>
</dbReference>
<protein>
    <recommendedName>
        <fullName evidence="4">Capsid protein</fullName>
    </recommendedName>
</protein>
<evidence type="ECO:0000313" key="1">
    <source>
        <dbReference type="EMBL" id="CAB4183469.1"/>
    </source>
</evidence>
<dbReference type="EMBL" id="LR798402">
    <property type="protein sequence ID" value="CAB5229363.1"/>
    <property type="molecule type" value="Genomic_DNA"/>
</dbReference>
<evidence type="ECO:0008006" key="4">
    <source>
        <dbReference type="Google" id="ProtNLM"/>
    </source>
</evidence>
<sequence>MGLGTNNTTVTTNDKWIPEQWEDDAIATYKTKTVMANLVKRMNHKGRKGDTFHIPAPGRGEASAKVANTQVTLVADTASEILVYVDKWYEYSKLYEDMADIQSLNGMKTFYTEDAGYALAKRIDRELHKLGAGLNAGTVATATALYEKAVIGSDGSTNFSGSANTNTGNGTAITDAGIRRMIQTLEDSDVNSMELSLVLPPVESNVLRGIARFTEQAFVGEAGGNNVIRTGRLGNLYGVELFTSTNCPFVHVNSVTGTQSVSFSSTAPTGASYVDDFGLTVDWNTTSPTDTKYRAGMILHKDALVLVEQQSIRTQKQYKQEYLGYLVTTDCIFGTKELRDYGGLAIMVPA</sequence>
<reference evidence="2" key="1">
    <citation type="submission" date="2020-05" db="EMBL/GenBank/DDBJ databases">
        <authorList>
            <person name="Chiriac C."/>
            <person name="Salcher M."/>
            <person name="Ghai R."/>
            <person name="Kavagutti S V."/>
        </authorList>
    </citation>
    <scope>NUCLEOTIDE SEQUENCE</scope>
</reference>
<dbReference type="EMBL" id="LR797402">
    <property type="protein sequence ID" value="CAB4214316.1"/>
    <property type="molecule type" value="Genomic_DNA"/>
</dbReference>
<evidence type="ECO:0000313" key="2">
    <source>
        <dbReference type="EMBL" id="CAB4214316.1"/>
    </source>
</evidence>
<proteinExistence type="predicted"/>